<feature type="region of interest" description="Disordered" evidence="2">
    <location>
        <begin position="653"/>
        <end position="674"/>
    </location>
</feature>
<evidence type="ECO:0000313" key="3">
    <source>
        <dbReference type="EMBL" id="RIB04967.1"/>
    </source>
</evidence>
<dbReference type="Pfam" id="PF07093">
    <property type="entry name" value="SGT1"/>
    <property type="match status" value="1"/>
</dbReference>
<proteinExistence type="predicted"/>
<feature type="region of interest" description="Disordered" evidence="2">
    <location>
        <begin position="534"/>
        <end position="554"/>
    </location>
</feature>
<dbReference type="InterPro" id="IPR010770">
    <property type="entry name" value="Ecd"/>
</dbReference>
<organism evidence="3 4">
    <name type="scientific">Gigaspora rosea</name>
    <dbReference type="NCBI Taxonomy" id="44941"/>
    <lineage>
        <taxon>Eukaryota</taxon>
        <taxon>Fungi</taxon>
        <taxon>Fungi incertae sedis</taxon>
        <taxon>Mucoromycota</taxon>
        <taxon>Glomeromycotina</taxon>
        <taxon>Glomeromycetes</taxon>
        <taxon>Diversisporales</taxon>
        <taxon>Gigasporaceae</taxon>
        <taxon>Gigaspora</taxon>
    </lineage>
</organism>
<dbReference type="AlphaFoldDB" id="A0A397U799"/>
<feature type="compositionally biased region" description="Acidic residues" evidence="2">
    <location>
        <begin position="657"/>
        <end position="666"/>
    </location>
</feature>
<evidence type="ECO:0000313" key="4">
    <source>
        <dbReference type="Proteomes" id="UP000266673"/>
    </source>
</evidence>
<dbReference type="STRING" id="44941.A0A397U799"/>
<accession>A0A397U799</accession>
<reference evidence="3 4" key="1">
    <citation type="submission" date="2018-06" db="EMBL/GenBank/DDBJ databases">
        <title>Comparative genomics reveals the genomic features of Rhizophagus irregularis, R. cerebriforme, R. diaphanum and Gigaspora rosea, and their symbiotic lifestyle signature.</title>
        <authorList>
            <person name="Morin E."/>
            <person name="San Clemente H."/>
            <person name="Chen E.C.H."/>
            <person name="De La Providencia I."/>
            <person name="Hainaut M."/>
            <person name="Kuo A."/>
            <person name="Kohler A."/>
            <person name="Murat C."/>
            <person name="Tang N."/>
            <person name="Roy S."/>
            <person name="Loubradou J."/>
            <person name="Henrissat B."/>
            <person name="Grigoriev I.V."/>
            <person name="Corradi N."/>
            <person name="Roux C."/>
            <person name="Martin F.M."/>
        </authorList>
    </citation>
    <scope>NUCLEOTIDE SEQUENCE [LARGE SCALE GENOMIC DNA]</scope>
    <source>
        <strain evidence="3 4">DAOM 194757</strain>
    </source>
</reference>
<dbReference type="PANTHER" id="PTHR13060:SF0">
    <property type="entry name" value="PROTEIN ECDYSONELESS HOMOLOG"/>
    <property type="match status" value="1"/>
</dbReference>
<evidence type="ECO:0000256" key="2">
    <source>
        <dbReference type="SAM" id="MobiDB-lite"/>
    </source>
</evidence>
<dbReference type="OrthoDB" id="27237at2759"/>
<protein>
    <submittedName>
        <fullName evidence="3">SGT1 protein</fullName>
    </submittedName>
</protein>
<sequence>MGTSEDTVYYSFYFPFSSSIQPLDQTSFLQEKSALILSELHQFLNGYIWHKDKFQLRIVQNESDPNFPFLYGKTRFGDCIDDEWFIVFLLKHISMKFQDVVMSVSDNDGEFLLIEAAIQLPSWLNPSNSENRVFIYQDQLHIIPLPKTPTEIAHIPTGRLSVEKAVQLVRNDVVDTKADSKVQQTVFSRTLGYPEKINQNFHSAQCYIPRAIAHVLYHNPQLVAPAVEAFYTRDPIALKACRKMQKFPPYTSITVSVKFTKTLYAQLVNQRFNAPKSFIMPMSTSKKYPAAELGMKLACGFEILCTDKYYTNSSSKSNKLNIETYPFDSDPSWKTFHSNLVEQNYYHDESPDSNLYKQLEKIAKEQFLKYQSQVDLLDDSENSSPLEQIDEILNLPIVPDEVLMSNTKQDDDSWLNVDPKQLDELLNATNKSYQEIQSESDDELNPVDLTNMIDTFEKFLDFEGASAEGAEFPGEHISDEEDDEEEEHICMDDDADINFDPTEFLRLMRQTLDISEQEYRELANKKIKQESDKFTSEFVDQSESSSSQQFSGSLPEKIQELNNNLDMVAYMQALDAELSSSRISGSFIKTPQEVLKQSSSEDKLNNYEYDDDELNEPVNINLNLAKNFLESFKAQEGLPGPVGNIFGRMGIGALPRDDDDDYDDNNNEATGSMS</sequence>
<name>A0A397U799_9GLOM</name>
<keyword evidence="4" id="KW-1185">Reference proteome</keyword>
<comment type="caution">
    <text evidence="3">The sequence shown here is derived from an EMBL/GenBank/DDBJ whole genome shotgun (WGS) entry which is preliminary data.</text>
</comment>
<feature type="coiled-coil region" evidence="1">
    <location>
        <begin position="505"/>
        <end position="532"/>
    </location>
</feature>
<dbReference type="EMBL" id="QKWP01002075">
    <property type="protein sequence ID" value="RIB04967.1"/>
    <property type="molecule type" value="Genomic_DNA"/>
</dbReference>
<gene>
    <name evidence="3" type="ORF">C2G38_2220940</name>
</gene>
<dbReference type="Proteomes" id="UP000266673">
    <property type="component" value="Unassembled WGS sequence"/>
</dbReference>
<keyword evidence="1" id="KW-0175">Coiled coil</keyword>
<dbReference type="GO" id="GO:0005634">
    <property type="term" value="C:nucleus"/>
    <property type="evidence" value="ECO:0007669"/>
    <property type="project" value="TreeGrafter"/>
</dbReference>
<evidence type="ECO:0000256" key="1">
    <source>
        <dbReference type="SAM" id="Coils"/>
    </source>
</evidence>
<feature type="compositionally biased region" description="Low complexity" evidence="2">
    <location>
        <begin position="541"/>
        <end position="553"/>
    </location>
</feature>
<dbReference type="PANTHER" id="PTHR13060">
    <property type="entry name" value="SGT1 PROTEIN HSGT1 SUPPRESSOR OF GCR2"/>
    <property type="match status" value="1"/>
</dbReference>